<accession>W9ZCP8</accession>
<gene>
    <name evidence="1" type="ORF">FOMG_17042</name>
</gene>
<sequence>MGLGRDRGHRRWAMIGDVRAQSPILKGPVTFPRGVSVRGRIVVGIEVARY</sequence>
<proteinExistence type="predicted"/>
<dbReference type="Proteomes" id="UP000030703">
    <property type="component" value="Unassembled WGS sequence"/>
</dbReference>
<dbReference type="VEuPathDB" id="FungiDB:FOMG_17042"/>
<protein>
    <submittedName>
        <fullName evidence="1">Uncharacterized protein</fullName>
    </submittedName>
</protein>
<evidence type="ECO:0000313" key="1">
    <source>
        <dbReference type="EMBL" id="EXK26367.1"/>
    </source>
</evidence>
<dbReference type="AlphaFoldDB" id="W9ZCP8"/>
<dbReference type="EMBL" id="JH659362">
    <property type="protein sequence ID" value="EXK26367.1"/>
    <property type="molecule type" value="Genomic_DNA"/>
</dbReference>
<reference evidence="1" key="1">
    <citation type="submission" date="2012-04" db="EMBL/GenBank/DDBJ databases">
        <title>The Genome Sequence of Fusarium oxysporum melonis.</title>
        <authorList>
            <consortium name="The Broad Institute Genome Sequencing Platform"/>
            <person name="Ma L.-J."/>
            <person name="Gale L.R."/>
            <person name="Schwartz D.C."/>
            <person name="Zhou S."/>
            <person name="Corby-Kistler H."/>
            <person name="Young S.K."/>
            <person name="Zeng Q."/>
            <person name="Gargeya S."/>
            <person name="Fitzgerald M."/>
            <person name="Haas B."/>
            <person name="Abouelleil A."/>
            <person name="Alvarado L."/>
            <person name="Arachchi H.M."/>
            <person name="Berlin A."/>
            <person name="Brown A."/>
            <person name="Chapman S.B."/>
            <person name="Chen Z."/>
            <person name="Dunbar C."/>
            <person name="Freedman E."/>
            <person name="Gearin G."/>
            <person name="Goldberg J."/>
            <person name="Griggs A."/>
            <person name="Gujja S."/>
            <person name="Heiman D."/>
            <person name="Howarth C."/>
            <person name="Larson L."/>
            <person name="Lui A."/>
            <person name="MacDonald P.J.P."/>
            <person name="Montmayeur A."/>
            <person name="Murphy C."/>
            <person name="Neiman D."/>
            <person name="Pearson M."/>
            <person name="Priest M."/>
            <person name="Roberts A."/>
            <person name="Saif S."/>
            <person name="Shea T."/>
            <person name="Shenoy N."/>
            <person name="Sisk P."/>
            <person name="Stolte C."/>
            <person name="Sykes S."/>
            <person name="Wortman J."/>
            <person name="Nusbaum C."/>
            <person name="Birren B."/>
        </authorList>
    </citation>
    <scope>NUCLEOTIDE SEQUENCE</scope>
    <source>
        <strain evidence="1">26406</strain>
    </source>
</reference>
<organism evidence="1">
    <name type="scientific">Fusarium oxysporum f. sp. melonis 26406</name>
    <dbReference type="NCBI Taxonomy" id="1089452"/>
    <lineage>
        <taxon>Eukaryota</taxon>
        <taxon>Fungi</taxon>
        <taxon>Dikarya</taxon>
        <taxon>Ascomycota</taxon>
        <taxon>Pezizomycotina</taxon>
        <taxon>Sordariomycetes</taxon>
        <taxon>Hypocreomycetidae</taxon>
        <taxon>Hypocreales</taxon>
        <taxon>Nectriaceae</taxon>
        <taxon>Fusarium</taxon>
        <taxon>Fusarium oxysporum species complex</taxon>
    </lineage>
</organism>
<dbReference type="HOGENOM" id="CLU_3125121_0_0_1"/>
<name>W9ZCP8_FUSOX</name>
<reference evidence="1" key="2">
    <citation type="submission" date="2012-05" db="EMBL/GenBank/DDBJ databases">
        <title>Annotation of the Genome Sequence of Fusarium oxysporum f. sp. melonis 26406.</title>
        <authorList>
            <consortium name="The Broad Institute Genomics Platform"/>
            <person name="Ma L.-J."/>
            <person name="Corby-Kistler H."/>
            <person name="Broz K."/>
            <person name="Gale L.R."/>
            <person name="Jonkers W."/>
            <person name="O'Donnell K."/>
            <person name="Ploetz R."/>
            <person name="Steinberg C."/>
            <person name="Schwartz D.C."/>
            <person name="VanEtten H."/>
            <person name="Zhou S."/>
            <person name="Young S.K."/>
            <person name="Zeng Q."/>
            <person name="Gargeya S."/>
            <person name="Fitzgerald M."/>
            <person name="Abouelleil A."/>
            <person name="Alvarado L."/>
            <person name="Chapman S.B."/>
            <person name="Gainer-Dewar J."/>
            <person name="Goldberg J."/>
            <person name="Griggs A."/>
            <person name="Gujja S."/>
            <person name="Hansen M."/>
            <person name="Howarth C."/>
            <person name="Imamovic A."/>
            <person name="Ireland A."/>
            <person name="Larimer J."/>
            <person name="McCowan C."/>
            <person name="Murphy C."/>
            <person name="Pearson M."/>
            <person name="Poon T.W."/>
            <person name="Priest M."/>
            <person name="Roberts A."/>
            <person name="Saif S."/>
            <person name="Shea T."/>
            <person name="Sykes S."/>
            <person name="Wortman J."/>
            <person name="Nusbaum C."/>
            <person name="Birren B."/>
        </authorList>
    </citation>
    <scope>NUCLEOTIDE SEQUENCE</scope>
    <source>
        <strain evidence="1">26406</strain>
    </source>
</reference>